<gene>
    <name evidence="4" type="ORF">ACJRO7_011239</name>
</gene>
<feature type="coiled-coil region" evidence="2">
    <location>
        <begin position="31"/>
        <end position="94"/>
    </location>
</feature>
<keyword evidence="2" id="KW-0175">Coiled coil</keyword>
<sequence length="319" mass="36107">MLEDFVIGIASKLGEYLIAPIGRQFGYVLFYKSYVKDLKNEVKELETARQRVQHVVDEAGCNRKPIQTDVEDWLESVKKEAREAENLLEHGESVKSACFCGWLPNPVVRHPIGKKVKKITKVIHGLNEKSRNSNFQKVYYENTPIGFANATTSTARPVEKKEDGLKSRALIIEDIMKAIADDRVRVIGVYGSGGVGKSKLLEDVERRVKEENLFDVVAMANVSRNPNLKRIQKEITDVLGLHLMNEKTVRGRAYRLREALGSDSKKNVLIILDDLWEKLELKEIGIPCGDDNKVRGCKLLLTSRNRDVLRIAMGSDQEF</sequence>
<proteinExistence type="predicted"/>
<evidence type="ECO:0000313" key="5">
    <source>
        <dbReference type="Proteomes" id="UP001634007"/>
    </source>
</evidence>
<dbReference type="AlphaFoldDB" id="A0ABD3LHX0"/>
<dbReference type="Pfam" id="PF00931">
    <property type="entry name" value="NB-ARC"/>
    <property type="match status" value="1"/>
</dbReference>
<dbReference type="SUPFAM" id="SSF52540">
    <property type="entry name" value="P-loop containing nucleoside triphosphate hydrolases"/>
    <property type="match status" value="1"/>
</dbReference>
<evidence type="ECO:0000256" key="1">
    <source>
        <dbReference type="ARBA" id="ARBA00022821"/>
    </source>
</evidence>
<reference evidence="4 5" key="1">
    <citation type="submission" date="2024-11" db="EMBL/GenBank/DDBJ databases">
        <title>Chromosome-level genome assembly of Eucalyptus globulus Labill. provides insights into its genome evolution.</title>
        <authorList>
            <person name="Li X."/>
        </authorList>
    </citation>
    <scope>NUCLEOTIDE SEQUENCE [LARGE SCALE GENOMIC DNA]</scope>
    <source>
        <strain evidence="4">CL2024</strain>
        <tissue evidence="4">Fresh tender leaves</tissue>
    </source>
</reference>
<keyword evidence="1" id="KW-0611">Plant defense</keyword>
<dbReference type="InterPro" id="IPR002182">
    <property type="entry name" value="NB-ARC"/>
</dbReference>
<accession>A0ABD3LHX0</accession>
<comment type="caution">
    <text evidence="4">The sequence shown here is derived from an EMBL/GenBank/DDBJ whole genome shotgun (WGS) entry which is preliminary data.</text>
</comment>
<organism evidence="4 5">
    <name type="scientific">Eucalyptus globulus</name>
    <name type="common">Tasmanian blue gum</name>
    <dbReference type="NCBI Taxonomy" id="34317"/>
    <lineage>
        <taxon>Eukaryota</taxon>
        <taxon>Viridiplantae</taxon>
        <taxon>Streptophyta</taxon>
        <taxon>Embryophyta</taxon>
        <taxon>Tracheophyta</taxon>
        <taxon>Spermatophyta</taxon>
        <taxon>Magnoliopsida</taxon>
        <taxon>eudicotyledons</taxon>
        <taxon>Gunneridae</taxon>
        <taxon>Pentapetalae</taxon>
        <taxon>rosids</taxon>
        <taxon>malvids</taxon>
        <taxon>Myrtales</taxon>
        <taxon>Myrtaceae</taxon>
        <taxon>Myrtoideae</taxon>
        <taxon>Eucalypteae</taxon>
        <taxon>Eucalyptus</taxon>
    </lineage>
</organism>
<dbReference type="PRINTS" id="PR00364">
    <property type="entry name" value="DISEASERSIST"/>
</dbReference>
<name>A0ABD3LHX0_EUCGL</name>
<dbReference type="Gene3D" id="3.40.50.300">
    <property type="entry name" value="P-loop containing nucleotide triphosphate hydrolases"/>
    <property type="match status" value="1"/>
</dbReference>
<dbReference type="InterPro" id="IPR027417">
    <property type="entry name" value="P-loop_NTPase"/>
</dbReference>
<dbReference type="InterPro" id="IPR050905">
    <property type="entry name" value="Plant_NBS-LRR"/>
</dbReference>
<evidence type="ECO:0000256" key="2">
    <source>
        <dbReference type="SAM" id="Coils"/>
    </source>
</evidence>
<evidence type="ECO:0000313" key="4">
    <source>
        <dbReference type="EMBL" id="KAL3750218.1"/>
    </source>
</evidence>
<keyword evidence="5" id="KW-1185">Reference proteome</keyword>
<dbReference type="PANTHER" id="PTHR33463">
    <property type="entry name" value="NB-ARC DOMAIN-CONTAINING PROTEIN-RELATED"/>
    <property type="match status" value="1"/>
</dbReference>
<evidence type="ECO:0000259" key="3">
    <source>
        <dbReference type="Pfam" id="PF00931"/>
    </source>
</evidence>
<feature type="domain" description="NB-ARC" evidence="3">
    <location>
        <begin position="173"/>
        <end position="315"/>
    </location>
</feature>
<dbReference type="PANTHER" id="PTHR33463:SF215">
    <property type="entry name" value="NB-ARC DOMAIN DISEASE RESISTANCE PROTEIN"/>
    <property type="match status" value="1"/>
</dbReference>
<dbReference type="Proteomes" id="UP001634007">
    <property type="component" value="Unassembled WGS sequence"/>
</dbReference>
<protein>
    <recommendedName>
        <fullName evidence="3">NB-ARC domain-containing protein</fullName>
    </recommendedName>
</protein>
<dbReference type="EMBL" id="JBJKBG010000002">
    <property type="protein sequence ID" value="KAL3750218.1"/>
    <property type="molecule type" value="Genomic_DNA"/>
</dbReference>